<feature type="region of interest" description="Disordered" evidence="1">
    <location>
        <begin position="59"/>
        <end position="90"/>
    </location>
</feature>
<feature type="compositionally biased region" description="Low complexity" evidence="1">
    <location>
        <begin position="232"/>
        <end position="245"/>
    </location>
</feature>
<feature type="compositionally biased region" description="Polar residues" evidence="1">
    <location>
        <begin position="421"/>
        <end position="433"/>
    </location>
</feature>
<feature type="region of interest" description="Disordered" evidence="1">
    <location>
        <begin position="645"/>
        <end position="705"/>
    </location>
</feature>
<dbReference type="AlphaFoldDB" id="A0A165G2H8"/>
<feature type="region of interest" description="Disordered" evidence="1">
    <location>
        <begin position="420"/>
        <end position="441"/>
    </location>
</feature>
<feature type="region of interest" description="Disordered" evidence="1">
    <location>
        <begin position="170"/>
        <end position="345"/>
    </location>
</feature>
<feature type="region of interest" description="Disordered" evidence="1">
    <location>
        <begin position="371"/>
        <end position="395"/>
    </location>
</feature>
<sequence length="753" mass="82309">MLCETEALTFANWTQESSVAAFEARIRATKTFQHLYGDIDRGRPRHIVKSIAQHLTASENAQITEDKGNTSLSPHRVGGAGNKGLNRRSNSLAPDWDRAVTMPWETSPFVARGSTAYVTGSASEPFNDIDMGDIYVHANNHLRVRDHTPAPSEMTFFDLSCIAPEQVPKPSIETSTISSTNNDISGSQRYKKRQPKESVTSNAPSSETVRLRPTLASEHSVSKSTLSRRYDSISSPSFGSSSLHSPATVIANKPNRGPTLDSGIASQTNSEDKNNAQSLRGSASHHRQQREEVNSTQVFNAPSVSLRSSSPPSSRKLSLSMSISPPSGLSQISAAGSSRPSVHSSRISSVIDWEESTAEKARLVSSWFHGRSPATRSPGYSNDASLQHPESGRRPELQNSALVVAESADSLEPFSTIYPAETTSTGRNRSDSSVGHRLKDSDSIDPRDEVFVKNLLKAAYEAYYPDVPFPVSLFERRDRPEPFSVLSNIVRLRQTRDVADLDMTDVSGVSDVSDKTPTVARPGDGPNKLNDAGTVSSLSKHHTASDGDAAGAATRTYTKTVVSANADGEKEVFYELELEHDRGEFSESLSNIDGSPMSSSDDEQGGVRTATVRTADATHSVHSVHSAHSIHDGETIHDGFERAERAERHESVERATDAEGDTPMTNYDYGDDDDENGHEDVKKQEAGKDGKATDEEADEKVDEEARFDEINDIIAEHFPAAEKGMAYRYDYDTADRLARNEKWAADETEWLDY</sequence>
<feature type="compositionally biased region" description="Low complexity" evidence="1">
    <location>
        <begin position="333"/>
        <end position="345"/>
    </location>
</feature>
<protein>
    <submittedName>
        <fullName evidence="2">Uncharacterized protein</fullName>
    </submittedName>
</protein>
<feature type="compositionally biased region" description="Polar residues" evidence="1">
    <location>
        <begin position="374"/>
        <end position="385"/>
    </location>
</feature>
<dbReference type="GeneID" id="28894496"/>
<dbReference type="InParanoid" id="A0A165G2H8"/>
<feature type="compositionally biased region" description="Low complexity" evidence="1">
    <location>
        <begin position="616"/>
        <end position="627"/>
    </location>
</feature>
<name>A0A165G2H8_XYLHT</name>
<keyword evidence="3" id="KW-1185">Reference proteome</keyword>
<evidence type="ECO:0000313" key="2">
    <source>
        <dbReference type="EMBL" id="KZF21664.1"/>
    </source>
</evidence>
<feature type="compositionally biased region" description="Polar residues" evidence="1">
    <location>
        <begin position="587"/>
        <end position="599"/>
    </location>
</feature>
<feature type="compositionally biased region" description="Polar residues" evidence="1">
    <location>
        <begin position="59"/>
        <end position="73"/>
    </location>
</feature>
<feature type="compositionally biased region" description="Polar residues" evidence="1">
    <location>
        <begin position="264"/>
        <end position="281"/>
    </location>
</feature>
<feature type="compositionally biased region" description="Basic and acidic residues" evidence="1">
    <location>
        <begin position="645"/>
        <end position="657"/>
    </location>
</feature>
<dbReference type="Proteomes" id="UP000076632">
    <property type="component" value="Unassembled WGS sequence"/>
</dbReference>
<feature type="compositionally biased region" description="Low complexity" evidence="1">
    <location>
        <begin position="302"/>
        <end position="325"/>
    </location>
</feature>
<feature type="region of interest" description="Disordered" evidence="1">
    <location>
        <begin position="616"/>
        <end position="635"/>
    </location>
</feature>
<dbReference type="EMBL" id="KV407460">
    <property type="protein sequence ID" value="KZF21664.1"/>
    <property type="molecule type" value="Genomic_DNA"/>
</dbReference>
<feature type="compositionally biased region" description="Basic and acidic residues" evidence="1">
    <location>
        <begin position="678"/>
        <end position="694"/>
    </location>
</feature>
<organism evidence="2 3">
    <name type="scientific">Xylona heveae (strain CBS 132557 / TC161)</name>
    <dbReference type="NCBI Taxonomy" id="1328760"/>
    <lineage>
        <taxon>Eukaryota</taxon>
        <taxon>Fungi</taxon>
        <taxon>Dikarya</taxon>
        <taxon>Ascomycota</taxon>
        <taxon>Pezizomycotina</taxon>
        <taxon>Xylonomycetes</taxon>
        <taxon>Xylonales</taxon>
        <taxon>Xylonaceae</taxon>
        <taxon>Xylona</taxon>
    </lineage>
</organism>
<feature type="compositionally biased region" description="Low complexity" evidence="1">
    <location>
        <begin position="171"/>
        <end position="187"/>
    </location>
</feature>
<evidence type="ECO:0000313" key="3">
    <source>
        <dbReference type="Proteomes" id="UP000076632"/>
    </source>
</evidence>
<evidence type="ECO:0000256" key="1">
    <source>
        <dbReference type="SAM" id="MobiDB-lite"/>
    </source>
</evidence>
<reference evidence="2 3" key="1">
    <citation type="journal article" date="2016" name="Fungal Biol.">
        <title>The genome of Xylona heveae provides a window into fungal endophytism.</title>
        <authorList>
            <person name="Gazis R."/>
            <person name="Kuo A."/>
            <person name="Riley R."/>
            <person name="LaButti K."/>
            <person name="Lipzen A."/>
            <person name="Lin J."/>
            <person name="Amirebrahimi M."/>
            <person name="Hesse C.N."/>
            <person name="Spatafora J.W."/>
            <person name="Henrissat B."/>
            <person name="Hainaut M."/>
            <person name="Grigoriev I.V."/>
            <person name="Hibbett D.S."/>
        </authorList>
    </citation>
    <scope>NUCLEOTIDE SEQUENCE [LARGE SCALE GENOMIC DNA]</scope>
    <source>
        <strain evidence="2 3">TC161</strain>
    </source>
</reference>
<accession>A0A165G2H8</accession>
<feature type="compositionally biased region" description="Polar residues" evidence="1">
    <location>
        <begin position="197"/>
        <end position="208"/>
    </location>
</feature>
<feature type="region of interest" description="Disordered" evidence="1">
    <location>
        <begin position="509"/>
        <end position="551"/>
    </location>
</feature>
<gene>
    <name evidence="2" type="ORF">L228DRAFT_157203</name>
</gene>
<feature type="region of interest" description="Disordered" evidence="1">
    <location>
        <begin position="586"/>
        <end position="610"/>
    </location>
</feature>
<dbReference type="RefSeq" id="XP_018187219.1">
    <property type="nucleotide sequence ID" value="XM_018329359.1"/>
</dbReference>
<proteinExistence type="predicted"/>
<feature type="compositionally biased region" description="Polar residues" evidence="1">
    <location>
        <begin position="217"/>
        <end position="227"/>
    </location>
</feature>